<gene>
    <name evidence="2" type="ORF">R537_29640</name>
</gene>
<evidence type="ECO:0000259" key="1">
    <source>
        <dbReference type="Pfam" id="PF08378"/>
    </source>
</evidence>
<feature type="non-terminal residue" evidence="2">
    <location>
        <position position="72"/>
    </location>
</feature>
<protein>
    <submittedName>
        <fullName evidence="2">DNA helicase II</fullName>
    </submittedName>
</protein>
<dbReference type="EMBL" id="NBPI01000069">
    <property type="protein sequence ID" value="OSD57494.1"/>
    <property type="molecule type" value="Genomic_DNA"/>
</dbReference>
<dbReference type="InterPro" id="IPR011528">
    <property type="entry name" value="NERD"/>
</dbReference>
<evidence type="ECO:0000313" key="2">
    <source>
        <dbReference type="EMBL" id="OSD57494.1"/>
    </source>
</evidence>
<name>A0A974KAQ6_SALET</name>
<keyword evidence="2" id="KW-0067">ATP-binding</keyword>
<dbReference type="AlphaFoldDB" id="A0A974KAQ6"/>
<dbReference type="RefSeq" id="WP_223365992.1">
    <property type="nucleotide sequence ID" value="NZ_NBPI01000069.1"/>
</dbReference>
<keyword evidence="2" id="KW-0347">Helicase</keyword>
<dbReference type="GO" id="GO:0004386">
    <property type="term" value="F:helicase activity"/>
    <property type="evidence" value="ECO:0007669"/>
    <property type="project" value="UniProtKB-KW"/>
</dbReference>
<proteinExistence type="predicted"/>
<accession>A0A974KAQ6</accession>
<dbReference type="Proteomes" id="UP000868515">
    <property type="component" value="Unassembled WGS sequence"/>
</dbReference>
<comment type="caution">
    <text evidence="2">The sequence shown here is derived from an EMBL/GenBank/DDBJ whole genome shotgun (WGS) entry which is preliminary data.</text>
</comment>
<sequence>MAKLMTSLAQCSQRMTWGERRVAQRLESHLGDDCLIWYDIPVGRQYQHPDFVIIDPSSGLIFLEVKDWRRNT</sequence>
<feature type="domain" description="NERD" evidence="1">
    <location>
        <begin position="17"/>
        <end position="69"/>
    </location>
</feature>
<reference evidence="2 3" key="1">
    <citation type="submission" date="2017-03" db="EMBL/GenBank/DDBJ databases">
        <title>Salmonella serotype comparative study.</title>
        <authorList>
            <person name="Liao J."/>
        </authorList>
    </citation>
    <scope>NUCLEOTIDE SEQUENCE [LARGE SCALE GENOMIC DNA]</scope>
    <source>
        <strain evidence="2 3">NY_FSL S10-1448</strain>
    </source>
</reference>
<keyword evidence="2" id="KW-0547">Nucleotide-binding</keyword>
<organism evidence="2 3">
    <name type="scientific">Salmonella enterica subsp. enterica serovar Rough O:d:1,7</name>
    <dbReference type="NCBI Taxonomy" id="1974323"/>
    <lineage>
        <taxon>Bacteria</taxon>
        <taxon>Pseudomonadati</taxon>
        <taxon>Pseudomonadota</taxon>
        <taxon>Gammaproteobacteria</taxon>
        <taxon>Enterobacterales</taxon>
        <taxon>Enterobacteriaceae</taxon>
        <taxon>Salmonella</taxon>
    </lineage>
</organism>
<keyword evidence="2" id="KW-0378">Hydrolase</keyword>
<evidence type="ECO:0000313" key="3">
    <source>
        <dbReference type="Proteomes" id="UP000868515"/>
    </source>
</evidence>
<dbReference type="Pfam" id="PF08378">
    <property type="entry name" value="NERD"/>
    <property type="match status" value="1"/>
</dbReference>